<evidence type="ECO:0000256" key="10">
    <source>
        <dbReference type="HAMAP-Rule" id="MF_02007"/>
    </source>
</evidence>
<evidence type="ECO:0000256" key="7">
    <source>
        <dbReference type="ARBA" id="ARBA00022917"/>
    </source>
</evidence>
<dbReference type="GO" id="GO:0004831">
    <property type="term" value="F:tyrosine-tRNA ligase activity"/>
    <property type="evidence" value="ECO:0007669"/>
    <property type="project" value="UniProtKB-UniRule"/>
</dbReference>
<dbReference type="SMART" id="SM00363">
    <property type="entry name" value="S4"/>
    <property type="match status" value="1"/>
</dbReference>
<dbReference type="InterPro" id="IPR001412">
    <property type="entry name" value="aa-tRNA-synth_I_CS"/>
</dbReference>
<keyword evidence="5 10" id="KW-0067">ATP-binding</keyword>
<evidence type="ECO:0000256" key="2">
    <source>
        <dbReference type="ARBA" id="ARBA00022490"/>
    </source>
</evidence>
<protein>
    <recommendedName>
        <fullName evidence="10">Tyrosine--tRNA ligase</fullName>
        <ecNumber evidence="10">6.1.1.1</ecNumber>
    </recommendedName>
    <alternativeName>
        <fullName evidence="10">Tyrosyl-tRNA synthetase</fullName>
        <shortName evidence="10">TyrRS</shortName>
    </alternativeName>
</protein>
<dbReference type="FunFam" id="1.10.240.10:FF:000006">
    <property type="entry name" value="Tyrosine--tRNA ligase"/>
    <property type="match status" value="1"/>
</dbReference>
<keyword evidence="8 10" id="KW-0030">Aminoacyl-tRNA synthetase</keyword>
<dbReference type="InterPro" id="IPR036986">
    <property type="entry name" value="S4_RNA-bd_sf"/>
</dbReference>
<dbReference type="Proteomes" id="UP000606935">
    <property type="component" value="Unassembled WGS sequence"/>
</dbReference>
<dbReference type="PANTHER" id="PTHR11766">
    <property type="entry name" value="TYROSYL-TRNA SYNTHETASE"/>
    <property type="match status" value="1"/>
</dbReference>
<evidence type="ECO:0000313" key="13">
    <source>
        <dbReference type="EMBL" id="GGO69093.1"/>
    </source>
</evidence>
<feature type="short sequence motif" description="'HIGH' region" evidence="10">
    <location>
        <begin position="42"/>
        <end position="51"/>
    </location>
</feature>
<gene>
    <name evidence="13" type="primary">tyrS-2</name>
    <name evidence="10" type="synonym">tyrS</name>
    <name evidence="13" type="ORF">GCM10010982_19560</name>
</gene>
<evidence type="ECO:0000256" key="9">
    <source>
        <dbReference type="ARBA" id="ARBA00048248"/>
    </source>
</evidence>
<dbReference type="GO" id="GO:0006437">
    <property type="term" value="P:tyrosyl-tRNA aminoacylation"/>
    <property type="evidence" value="ECO:0007669"/>
    <property type="project" value="UniProtKB-UniRule"/>
</dbReference>
<dbReference type="RefSeq" id="WP_188694176.1">
    <property type="nucleotide sequence ID" value="NZ_BMLS01000002.1"/>
</dbReference>
<name>A0A918DIT1_9ALTE</name>
<dbReference type="SUPFAM" id="SSF52374">
    <property type="entry name" value="Nucleotidylyl transferase"/>
    <property type="match status" value="1"/>
</dbReference>
<dbReference type="InterPro" id="IPR014729">
    <property type="entry name" value="Rossmann-like_a/b/a_fold"/>
</dbReference>
<dbReference type="Pfam" id="PF00579">
    <property type="entry name" value="tRNA-synt_1b"/>
    <property type="match status" value="1"/>
</dbReference>
<dbReference type="InterPro" id="IPR024088">
    <property type="entry name" value="Tyr-tRNA-ligase_bac-type"/>
</dbReference>
<dbReference type="InterPro" id="IPR002305">
    <property type="entry name" value="aa-tRNA-synth_Ic"/>
</dbReference>
<evidence type="ECO:0000256" key="4">
    <source>
        <dbReference type="ARBA" id="ARBA00022741"/>
    </source>
</evidence>
<keyword evidence="2 10" id="KW-0963">Cytoplasm</keyword>
<comment type="similarity">
    <text evidence="10">Belongs to the class-I aminoacyl-tRNA synthetase family. TyrS type 2 subfamily.</text>
</comment>
<evidence type="ECO:0000259" key="12">
    <source>
        <dbReference type="SMART" id="SM00363"/>
    </source>
</evidence>
<dbReference type="FunFam" id="3.40.50.620:FF:000061">
    <property type="entry name" value="Tyrosine--tRNA ligase"/>
    <property type="match status" value="1"/>
</dbReference>
<evidence type="ECO:0000313" key="14">
    <source>
        <dbReference type="Proteomes" id="UP000606935"/>
    </source>
</evidence>
<comment type="subcellular location">
    <subcellularLocation>
        <location evidence="10">Cytoplasm</location>
    </subcellularLocation>
</comment>
<evidence type="ECO:0000256" key="1">
    <source>
        <dbReference type="ARBA" id="ARBA00011738"/>
    </source>
</evidence>
<dbReference type="NCBIfam" id="TIGR00234">
    <property type="entry name" value="tyrS"/>
    <property type="match status" value="1"/>
</dbReference>
<evidence type="ECO:0000256" key="5">
    <source>
        <dbReference type="ARBA" id="ARBA00022840"/>
    </source>
</evidence>
<dbReference type="PRINTS" id="PR01040">
    <property type="entry name" value="TRNASYNTHTYR"/>
</dbReference>
<evidence type="ECO:0000256" key="3">
    <source>
        <dbReference type="ARBA" id="ARBA00022598"/>
    </source>
</evidence>
<dbReference type="Gene3D" id="3.40.50.620">
    <property type="entry name" value="HUPs"/>
    <property type="match status" value="1"/>
</dbReference>
<dbReference type="PANTHER" id="PTHR11766:SF1">
    <property type="entry name" value="TYROSINE--TRNA LIGASE"/>
    <property type="match status" value="1"/>
</dbReference>
<comment type="function">
    <text evidence="10">Catalyzes the attachment of tyrosine to tRNA(Tyr) in a two-step reaction: tyrosine is first activated by ATP to form Tyr-AMP and then transferred to the acceptor end of tRNA(Tyr).</text>
</comment>
<dbReference type="InterPro" id="IPR002307">
    <property type="entry name" value="Tyr-tRNA-ligase"/>
</dbReference>
<dbReference type="HAMAP" id="MF_02007">
    <property type="entry name" value="Tyr_tRNA_synth_type2"/>
    <property type="match status" value="1"/>
</dbReference>
<dbReference type="Pfam" id="PF01479">
    <property type="entry name" value="S4"/>
    <property type="match status" value="1"/>
</dbReference>
<dbReference type="CDD" id="cd00805">
    <property type="entry name" value="TyrRS_core"/>
    <property type="match status" value="1"/>
</dbReference>
<comment type="subunit">
    <text evidence="1 10">Homodimer.</text>
</comment>
<keyword evidence="3 10" id="KW-0436">Ligase</keyword>
<comment type="catalytic activity">
    <reaction evidence="9 10">
        <text>tRNA(Tyr) + L-tyrosine + ATP = L-tyrosyl-tRNA(Tyr) + AMP + diphosphate + H(+)</text>
        <dbReference type="Rhea" id="RHEA:10220"/>
        <dbReference type="Rhea" id="RHEA-COMP:9706"/>
        <dbReference type="Rhea" id="RHEA-COMP:9707"/>
        <dbReference type="ChEBI" id="CHEBI:15378"/>
        <dbReference type="ChEBI" id="CHEBI:30616"/>
        <dbReference type="ChEBI" id="CHEBI:33019"/>
        <dbReference type="ChEBI" id="CHEBI:58315"/>
        <dbReference type="ChEBI" id="CHEBI:78442"/>
        <dbReference type="ChEBI" id="CHEBI:78536"/>
        <dbReference type="ChEBI" id="CHEBI:456215"/>
        <dbReference type="EC" id="6.1.1.1"/>
    </reaction>
</comment>
<evidence type="ECO:0000256" key="6">
    <source>
        <dbReference type="ARBA" id="ARBA00022884"/>
    </source>
</evidence>
<dbReference type="PROSITE" id="PS00178">
    <property type="entry name" value="AA_TRNA_LIGASE_I"/>
    <property type="match status" value="1"/>
</dbReference>
<sequence length="399" mass="44596">MTDWQTAFAEIKRGSEDILLEEELIEKLKEGKPLKIKAGFDPTAPDLHLGHTVLINKLRTLQQLGHEIIFLIGDFTGMIGDPSGKNVTRKPLSREDVLANAETYKEQVFKILDPAKTQVRFNSEWMSNLGADGMIKLAARQTVARMLERDDFKKRYAGGQPIAIHEFLYPLVQGWDSVALQSDMELGGTDQRFNLLMGRELQKDEGMRPQTVLMMPLLEGLDGVQKMSKSLGNYIGITDTPTDMFGKMMSISDDLMWRYYDLLSFKPLEDIAALKQQVADGANPRDMKILLAKEIIARFHDIEAAEAAHQDFIQRFSKNALPDEMPELTISLPADGLAIANLLKDAELVGSTSEALRMIKQGAVKVDGEKLEDGKLVLTESGTAVYQVGKRKFARITLQ</sequence>
<accession>A0A918DIT1</accession>
<keyword evidence="14" id="KW-1185">Reference proteome</keyword>
<dbReference type="EMBL" id="BMLS01000002">
    <property type="protein sequence ID" value="GGO69093.1"/>
    <property type="molecule type" value="Genomic_DNA"/>
</dbReference>
<dbReference type="GO" id="GO:0003723">
    <property type="term" value="F:RNA binding"/>
    <property type="evidence" value="ECO:0007669"/>
    <property type="project" value="UniProtKB-KW"/>
</dbReference>
<feature type="short sequence motif" description="'KMSKS' region" evidence="10">
    <location>
        <begin position="226"/>
        <end position="230"/>
    </location>
</feature>
<dbReference type="GO" id="GO:0005829">
    <property type="term" value="C:cytosol"/>
    <property type="evidence" value="ECO:0007669"/>
    <property type="project" value="TreeGrafter"/>
</dbReference>
<dbReference type="Gene3D" id="3.10.290.10">
    <property type="entry name" value="RNA-binding S4 domain"/>
    <property type="match status" value="1"/>
</dbReference>
<dbReference type="InterPro" id="IPR024108">
    <property type="entry name" value="Tyr-tRNA-ligase_bac_2"/>
</dbReference>
<dbReference type="InterPro" id="IPR002942">
    <property type="entry name" value="S4_RNA-bd"/>
</dbReference>
<evidence type="ECO:0000256" key="11">
    <source>
        <dbReference type="PROSITE-ProRule" id="PRU00182"/>
    </source>
</evidence>
<proteinExistence type="inferred from homology"/>
<reference evidence="13" key="1">
    <citation type="journal article" date="2014" name="Int. J. Syst. Evol. Microbiol.">
        <title>Complete genome sequence of Corynebacterium casei LMG S-19264T (=DSM 44701T), isolated from a smear-ripened cheese.</title>
        <authorList>
            <consortium name="US DOE Joint Genome Institute (JGI-PGF)"/>
            <person name="Walter F."/>
            <person name="Albersmeier A."/>
            <person name="Kalinowski J."/>
            <person name="Ruckert C."/>
        </authorList>
    </citation>
    <scope>NUCLEOTIDE SEQUENCE</scope>
    <source>
        <strain evidence="13">CGMCC 1.7086</strain>
    </source>
</reference>
<dbReference type="FunFam" id="3.10.290.10:FF:000022">
    <property type="entry name" value="Tyrosine--tRNA ligase"/>
    <property type="match status" value="1"/>
</dbReference>
<keyword evidence="7 10" id="KW-0648">Protein biosynthesis</keyword>
<dbReference type="GO" id="GO:0005524">
    <property type="term" value="F:ATP binding"/>
    <property type="evidence" value="ECO:0007669"/>
    <property type="project" value="UniProtKB-UniRule"/>
</dbReference>
<organism evidence="13 14">
    <name type="scientific">Bowmanella pacifica</name>
    <dbReference type="NCBI Taxonomy" id="502051"/>
    <lineage>
        <taxon>Bacteria</taxon>
        <taxon>Pseudomonadati</taxon>
        <taxon>Pseudomonadota</taxon>
        <taxon>Gammaproteobacteria</taxon>
        <taxon>Alteromonadales</taxon>
        <taxon>Alteromonadaceae</taxon>
        <taxon>Bowmanella</taxon>
    </lineage>
</organism>
<dbReference type="SUPFAM" id="SSF55174">
    <property type="entry name" value="Alpha-L RNA-binding motif"/>
    <property type="match status" value="1"/>
</dbReference>
<feature type="binding site" evidence="10">
    <location>
        <position position="229"/>
    </location>
    <ligand>
        <name>ATP</name>
        <dbReference type="ChEBI" id="CHEBI:30616"/>
    </ligand>
</feature>
<dbReference type="AlphaFoldDB" id="A0A918DIT1"/>
<comment type="caution">
    <text evidence="13">The sequence shown here is derived from an EMBL/GenBank/DDBJ whole genome shotgun (WGS) entry which is preliminary data.</text>
</comment>
<keyword evidence="4 10" id="KW-0547">Nucleotide-binding</keyword>
<dbReference type="EC" id="6.1.1.1" evidence="10"/>
<evidence type="ECO:0000256" key="8">
    <source>
        <dbReference type="ARBA" id="ARBA00023146"/>
    </source>
</evidence>
<dbReference type="CDD" id="cd00165">
    <property type="entry name" value="S4"/>
    <property type="match status" value="1"/>
</dbReference>
<reference evidence="13" key="2">
    <citation type="submission" date="2020-09" db="EMBL/GenBank/DDBJ databases">
        <authorList>
            <person name="Sun Q."/>
            <person name="Zhou Y."/>
        </authorList>
    </citation>
    <scope>NUCLEOTIDE SEQUENCE</scope>
    <source>
        <strain evidence="13">CGMCC 1.7086</strain>
    </source>
</reference>
<dbReference type="PROSITE" id="PS50889">
    <property type="entry name" value="S4"/>
    <property type="match status" value="1"/>
</dbReference>
<feature type="domain" description="RNA-binding S4" evidence="12">
    <location>
        <begin position="337"/>
        <end position="397"/>
    </location>
</feature>
<keyword evidence="6 11" id="KW-0694">RNA-binding</keyword>
<dbReference type="Gene3D" id="1.10.240.10">
    <property type="entry name" value="Tyrosyl-Transfer RNA Synthetase"/>
    <property type="match status" value="1"/>
</dbReference>